<dbReference type="FunFam" id="1.10.10.410:FF:000001">
    <property type="entry name" value="Aspartyl/glutamyl-tRNA(Asn/Gln) amidotransferase subunit B"/>
    <property type="match status" value="1"/>
</dbReference>
<accession>A0A5B2W1L9</accession>
<dbReference type="InterPro" id="IPR004413">
    <property type="entry name" value="GatB"/>
</dbReference>
<evidence type="ECO:0000256" key="10">
    <source>
        <dbReference type="ARBA" id="ARBA00047913"/>
    </source>
</evidence>
<name>A0A5B2W1L9_9BACT</name>
<dbReference type="InterPro" id="IPR017958">
    <property type="entry name" value="Gln-tRNA_amidoTrfase_suB_CS"/>
</dbReference>
<dbReference type="InterPro" id="IPR006075">
    <property type="entry name" value="Asn/Gln-tRNA_Trfase_suB/E_cat"/>
</dbReference>
<dbReference type="NCBIfam" id="TIGR00133">
    <property type="entry name" value="gatB"/>
    <property type="match status" value="1"/>
</dbReference>
<evidence type="ECO:0000313" key="14">
    <source>
        <dbReference type="Proteomes" id="UP000324611"/>
    </source>
</evidence>
<dbReference type="GO" id="GO:0050566">
    <property type="term" value="F:asparaginyl-tRNA synthase (glutamine-hydrolyzing) activity"/>
    <property type="evidence" value="ECO:0007669"/>
    <property type="project" value="RHEA"/>
</dbReference>
<evidence type="ECO:0000256" key="8">
    <source>
        <dbReference type="ARBA" id="ARBA00024799"/>
    </source>
</evidence>
<evidence type="ECO:0000256" key="9">
    <source>
        <dbReference type="ARBA" id="ARBA00047380"/>
    </source>
</evidence>
<keyword evidence="4 11" id="KW-0436">Ligase</keyword>
<dbReference type="InterPro" id="IPR018027">
    <property type="entry name" value="Asn/Gln_amidotransferase"/>
</dbReference>
<organism evidence="13 14">
    <name type="scientific">Chitinophaga agrisoli</name>
    <dbReference type="NCBI Taxonomy" id="2607653"/>
    <lineage>
        <taxon>Bacteria</taxon>
        <taxon>Pseudomonadati</taxon>
        <taxon>Bacteroidota</taxon>
        <taxon>Chitinophagia</taxon>
        <taxon>Chitinophagales</taxon>
        <taxon>Chitinophagaceae</taxon>
        <taxon>Chitinophaga</taxon>
    </lineage>
</organism>
<dbReference type="EMBL" id="VUOC01000001">
    <property type="protein sequence ID" value="KAA2244670.1"/>
    <property type="molecule type" value="Genomic_DNA"/>
</dbReference>
<evidence type="ECO:0000256" key="5">
    <source>
        <dbReference type="ARBA" id="ARBA00022741"/>
    </source>
</evidence>
<dbReference type="NCBIfam" id="NF004014">
    <property type="entry name" value="PRK05477.1-4"/>
    <property type="match status" value="1"/>
</dbReference>
<sequence>MSANIDYNKYETVIGLEVHAQLLTESKLFCGDSAAFGGAPNTHISPITLGHPGTLPRMNHKAVEYAVKLGLACHCGIAEENYFARKNYFYPDLPKGYQVSQHTAPICNGGFVTIITADGERNVQLNRIHLEEDAGKSIHDQEPDNTLVDYNRAGVPLVEIVTEPDMHTGDEAYAYLTALRRLVRWLGVCDGNMEEGSMRCDANISIRLKGETTLGTKVEVKNMNSIRNVKRAIENEVKRQIELLETGGTIIQETRSFDASNGSSFSLRSKEEANDYRYFPEPDLAPFRLSQELIGGIKAALPALPDELVQQYTTQYGLPEYDARVLCDDKATADYFAQVVTAAPQYKAAANWLLGPVKQYLNEHTAGMEQFPLPAASLAALITLVESGKVNFSIASSRIFPEMIQQPGRSPLEIATALNLLQDTNADNISPIIDEVLAKYAGKVAEYKAGKKGILSLFVGEVMKLSKGKADPKLTNQLLLEKLK</sequence>
<dbReference type="NCBIfam" id="NF004012">
    <property type="entry name" value="PRK05477.1-2"/>
    <property type="match status" value="1"/>
</dbReference>
<keyword evidence="13" id="KW-0808">Transferase</keyword>
<dbReference type="AlphaFoldDB" id="A0A5B2W1L9"/>
<evidence type="ECO:0000256" key="1">
    <source>
        <dbReference type="ARBA" id="ARBA00005306"/>
    </source>
</evidence>
<comment type="caution">
    <text evidence="13">The sequence shown here is derived from an EMBL/GenBank/DDBJ whole genome shotgun (WGS) entry which is preliminary data.</text>
</comment>
<feature type="domain" description="Asn/Gln amidotransferase" evidence="12">
    <location>
        <begin position="334"/>
        <end position="483"/>
    </location>
</feature>
<dbReference type="Pfam" id="PF02637">
    <property type="entry name" value="GatB_Yqey"/>
    <property type="match status" value="1"/>
</dbReference>
<dbReference type="RefSeq" id="WP_149836067.1">
    <property type="nucleotide sequence ID" value="NZ_VUOC01000001.1"/>
</dbReference>
<dbReference type="SMART" id="SM00845">
    <property type="entry name" value="GatB_Yqey"/>
    <property type="match status" value="1"/>
</dbReference>
<gene>
    <name evidence="11 13" type="primary">gatB</name>
    <name evidence="13" type="ORF">F0L74_01470</name>
</gene>
<reference evidence="13 14" key="1">
    <citation type="submission" date="2019-09" db="EMBL/GenBank/DDBJ databases">
        <title>Chitinophaga ginsengihumi sp. nov., isolated from soil of ginseng rhizosphere.</title>
        <authorList>
            <person name="Lee J."/>
        </authorList>
    </citation>
    <scope>NUCLEOTIDE SEQUENCE [LARGE SCALE GENOMIC DNA]</scope>
    <source>
        <strain evidence="13 14">BN140078</strain>
    </source>
</reference>
<comment type="function">
    <text evidence="8 11">Allows the formation of correctly charged Asn-tRNA(Asn) or Gln-tRNA(Gln) through the transamidation of misacylated Asp-tRNA(Asn) or Glu-tRNA(Gln) in organisms which lack either or both of asparaginyl-tRNA or glutaminyl-tRNA synthetases. The reaction takes place in the presence of glutamine and ATP through an activated phospho-Asp-tRNA(Asn) or phospho-Glu-tRNA(Gln).</text>
</comment>
<dbReference type="PROSITE" id="PS01234">
    <property type="entry name" value="GATB"/>
    <property type="match status" value="1"/>
</dbReference>
<dbReference type="InterPro" id="IPR042114">
    <property type="entry name" value="GatB_C_1"/>
</dbReference>
<evidence type="ECO:0000259" key="12">
    <source>
        <dbReference type="SMART" id="SM00845"/>
    </source>
</evidence>
<comment type="subunit">
    <text evidence="2 11">Heterotrimer of A, B and C subunits.</text>
</comment>
<dbReference type="Gene3D" id="1.10.150.380">
    <property type="entry name" value="GatB domain, N-terminal subdomain"/>
    <property type="match status" value="1"/>
</dbReference>
<evidence type="ECO:0000256" key="11">
    <source>
        <dbReference type="HAMAP-Rule" id="MF_00121"/>
    </source>
</evidence>
<keyword evidence="7 11" id="KW-0648">Protein biosynthesis</keyword>
<dbReference type="GO" id="GO:0006412">
    <property type="term" value="P:translation"/>
    <property type="evidence" value="ECO:0007669"/>
    <property type="project" value="UniProtKB-UniRule"/>
</dbReference>
<comment type="catalytic activity">
    <reaction evidence="9 11">
        <text>L-aspartyl-tRNA(Asn) + L-glutamine + ATP + H2O = L-asparaginyl-tRNA(Asn) + L-glutamate + ADP + phosphate + 2 H(+)</text>
        <dbReference type="Rhea" id="RHEA:14513"/>
        <dbReference type="Rhea" id="RHEA-COMP:9674"/>
        <dbReference type="Rhea" id="RHEA-COMP:9677"/>
        <dbReference type="ChEBI" id="CHEBI:15377"/>
        <dbReference type="ChEBI" id="CHEBI:15378"/>
        <dbReference type="ChEBI" id="CHEBI:29985"/>
        <dbReference type="ChEBI" id="CHEBI:30616"/>
        <dbReference type="ChEBI" id="CHEBI:43474"/>
        <dbReference type="ChEBI" id="CHEBI:58359"/>
        <dbReference type="ChEBI" id="CHEBI:78515"/>
        <dbReference type="ChEBI" id="CHEBI:78516"/>
        <dbReference type="ChEBI" id="CHEBI:456216"/>
    </reaction>
</comment>
<evidence type="ECO:0000256" key="3">
    <source>
        <dbReference type="ARBA" id="ARBA00016923"/>
    </source>
</evidence>
<keyword evidence="6 11" id="KW-0067">ATP-binding</keyword>
<dbReference type="Proteomes" id="UP000324611">
    <property type="component" value="Unassembled WGS sequence"/>
</dbReference>
<dbReference type="SUPFAM" id="SSF89095">
    <property type="entry name" value="GatB/YqeY motif"/>
    <property type="match status" value="1"/>
</dbReference>
<dbReference type="InterPro" id="IPR023168">
    <property type="entry name" value="GatB_Yqey_C_2"/>
</dbReference>
<evidence type="ECO:0000313" key="13">
    <source>
        <dbReference type="EMBL" id="KAA2244670.1"/>
    </source>
</evidence>
<evidence type="ECO:0000256" key="6">
    <source>
        <dbReference type="ARBA" id="ARBA00022840"/>
    </source>
</evidence>
<dbReference type="InterPro" id="IPR014746">
    <property type="entry name" value="Gln_synth/guanido_kin_cat_dom"/>
</dbReference>
<comment type="similarity">
    <text evidence="1 11">Belongs to the GatB/GatE family. GatB subfamily.</text>
</comment>
<dbReference type="Gene3D" id="1.10.10.410">
    <property type="match status" value="1"/>
</dbReference>
<dbReference type="InterPro" id="IPR003789">
    <property type="entry name" value="Asn/Gln_tRNA_amidoTrase-B-like"/>
</dbReference>
<dbReference type="Pfam" id="PF02934">
    <property type="entry name" value="GatB_N"/>
    <property type="match status" value="1"/>
</dbReference>
<reference evidence="13 14" key="2">
    <citation type="submission" date="2019-09" db="EMBL/GenBank/DDBJ databases">
        <authorList>
            <person name="Jin C."/>
        </authorList>
    </citation>
    <scope>NUCLEOTIDE SEQUENCE [LARGE SCALE GENOMIC DNA]</scope>
    <source>
        <strain evidence="13 14">BN140078</strain>
    </source>
</reference>
<protein>
    <recommendedName>
        <fullName evidence="3 11">Aspartyl/glutamyl-tRNA(Asn/Gln) amidotransferase subunit B</fullName>
        <shortName evidence="11">Asp/Glu-ADT subunit B</shortName>
        <ecNumber evidence="11">6.3.5.-</ecNumber>
    </recommendedName>
</protein>
<dbReference type="GO" id="GO:0016740">
    <property type="term" value="F:transferase activity"/>
    <property type="evidence" value="ECO:0007669"/>
    <property type="project" value="UniProtKB-KW"/>
</dbReference>
<dbReference type="GO" id="GO:0005524">
    <property type="term" value="F:ATP binding"/>
    <property type="evidence" value="ECO:0007669"/>
    <property type="project" value="UniProtKB-KW"/>
</dbReference>
<evidence type="ECO:0000256" key="2">
    <source>
        <dbReference type="ARBA" id="ARBA00011123"/>
    </source>
</evidence>
<dbReference type="PANTHER" id="PTHR11659">
    <property type="entry name" value="GLUTAMYL-TRNA GLN AMIDOTRANSFERASE SUBUNIT B MITOCHONDRIAL AND PROKARYOTIC PET112-RELATED"/>
    <property type="match status" value="1"/>
</dbReference>
<dbReference type="PANTHER" id="PTHR11659:SF4">
    <property type="entry name" value="ASPARTYL_GLUTAMYL-TRNA(GLN) AMIDOTRANSFERASE SUBUNIT B_E CATALYTIC DOMAIN-CONTAINING PROTEIN"/>
    <property type="match status" value="1"/>
</dbReference>
<proteinExistence type="inferred from homology"/>
<evidence type="ECO:0000256" key="4">
    <source>
        <dbReference type="ARBA" id="ARBA00022598"/>
    </source>
</evidence>
<dbReference type="InterPro" id="IPR017959">
    <property type="entry name" value="Asn/Gln-tRNA_amidoTrfase_suB/E"/>
</dbReference>
<dbReference type="SUPFAM" id="SSF55931">
    <property type="entry name" value="Glutamine synthetase/guanido kinase"/>
    <property type="match status" value="1"/>
</dbReference>
<dbReference type="EC" id="6.3.5.-" evidence="11"/>
<dbReference type="HAMAP" id="MF_00121">
    <property type="entry name" value="GatB"/>
    <property type="match status" value="1"/>
</dbReference>
<comment type="catalytic activity">
    <reaction evidence="10 11">
        <text>L-glutamyl-tRNA(Gln) + L-glutamine + ATP + H2O = L-glutaminyl-tRNA(Gln) + L-glutamate + ADP + phosphate + H(+)</text>
        <dbReference type="Rhea" id="RHEA:17521"/>
        <dbReference type="Rhea" id="RHEA-COMP:9681"/>
        <dbReference type="Rhea" id="RHEA-COMP:9684"/>
        <dbReference type="ChEBI" id="CHEBI:15377"/>
        <dbReference type="ChEBI" id="CHEBI:15378"/>
        <dbReference type="ChEBI" id="CHEBI:29985"/>
        <dbReference type="ChEBI" id="CHEBI:30616"/>
        <dbReference type="ChEBI" id="CHEBI:43474"/>
        <dbReference type="ChEBI" id="CHEBI:58359"/>
        <dbReference type="ChEBI" id="CHEBI:78520"/>
        <dbReference type="ChEBI" id="CHEBI:78521"/>
        <dbReference type="ChEBI" id="CHEBI:456216"/>
    </reaction>
</comment>
<keyword evidence="5 11" id="KW-0547">Nucleotide-binding</keyword>
<dbReference type="GO" id="GO:0050567">
    <property type="term" value="F:glutaminyl-tRNA synthase (glutamine-hydrolyzing) activity"/>
    <property type="evidence" value="ECO:0007669"/>
    <property type="project" value="UniProtKB-UniRule"/>
</dbReference>
<keyword evidence="14" id="KW-1185">Reference proteome</keyword>
<evidence type="ECO:0000256" key="7">
    <source>
        <dbReference type="ARBA" id="ARBA00022917"/>
    </source>
</evidence>